<dbReference type="EMBL" id="CP003358">
    <property type="protein sequence ID" value="AGB44430.1"/>
    <property type="molecule type" value="Genomic_DNA"/>
</dbReference>
<comment type="subcellular location">
    <subcellularLocation>
        <location evidence="1">Cell membrane</location>
        <topology evidence="1">Multi-pass membrane protein</topology>
    </subcellularLocation>
</comment>
<protein>
    <submittedName>
        <fullName evidence="8">Putative membrane protein</fullName>
    </submittedName>
</protein>
<feature type="transmembrane region" description="Helical" evidence="6">
    <location>
        <begin position="84"/>
        <end position="113"/>
    </location>
</feature>
<dbReference type="Proteomes" id="UP000010998">
    <property type="component" value="Chromosome"/>
</dbReference>
<dbReference type="AlphaFoldDB" id="L0KIR9"/>
<gene>
    <name evidence="8" type="ordered locus">Mesau_01985</name>
</gene>
<dbReference type="SUPFAM" id="SSF103481">
    <property type="entry name" value="Multidrug resistance efflux transporter EmrE"/>
    <property type="match status" value="1"/>
</dbReference>
<keyword evidence="5 6" id="KW-0472">Membrane</keyword>
<evidence type="ECO:0000313" key="8">
    <source>
        <dbReference type="EMBL" id="AGB44430.1"/>
    </source>
</evidence>
<evidence type="ECO:0000259" key="7">
    <source>
        <dbReference type="Pfam" id="PF00892"/>
    </source>
</evidence>
<sequence>MSEIRANLLLLLAAAIWGLGNVAQKTVLAHLDALSAVGLRCLIGELLVLPFVLKERRLPAGPVYFSTLTKVGVLFAISIRLQQLCYLGATVTNASFLVSTATVLTPLAAWLLIGEHPTANLAVATGFTVLGVMILAVYERVFPIRPPLGMTSNDPAAVAAGLVARSPR</sequence>
<evidence type="ECO:0000256" key="6">
    <source>
        <dbReference type="SAM" id="Phobius"/>
    </source>
</evidence>
<evidence type="ECO:0000256" key="1">
    <source>
        <dbReference type="ARBA" id="ARBA00004651"/>
    </source>
</evidence>
<evidence type="ECO:0000256" key="3">
    <source>
        <dbReference type="ARBA" id="ARBA00022692"/>
    </source>
</evidence>
<dbReference type="KEGG" id="mam:Mesau_01985"/>
<keyword evidence="3 6" id="KW-0812">Transmembrane</keyword>
<dbReference type="eggNOG" id="COG0697">
    <property type="taxonomic scope" value="Bacteria"/>
</dbReference>
<evidence type="ECO:0000256" key="5">
    <source>
        <dbReference type="ARBA" id="ARBA00023136"/>
    </source>
</evidence>
<dbReference type="Pfam" id="PF00892">
    <property type="entry name" value="EamA"/>
    <property type="match status" value="1"/>
</dbReference>
<dbReference type="GO" id="GO:0005886">
    <property type="term" value="C:plasma membrane"/>
    <property type="evidence" value="ECO:0007669"/>
    <property type="project" value="UniProtKB-SubCell"/>
</dbReference>
<dbReference type="RefSeq" id="WP_015315883.1">
    <property type="nucleotide sequence ID" value="NC_019973.1"/>
</dbReference>
<dbReference type="GeneID" id="90989467"/>
<feature type="transmembrane region" description="Helical" evidence="6">
    <location>
        <begin position="119"/>
        <end position="138"/>
    </location>
</feature>
<feature type="transmembrane region" description="Helical" evidence="6">
    <location>
        <begin position="33"/>
        <end position="53"/>
    </location>
</feature>
<dbReference type="OrthoDB" id="9804865at2"/>
<evidence type="ECO:0000256" key="4">
    <source>
        <dbReference type="ARBA" id="ARBA00022989"/>
    </source>
</evidence>
<dbReference type="PANTHER" id="PTHR42920">
    <property type="entry name" value="OS03G0707200 PROTEIN-RELATED"/>
    <property type="match status" value="1"/>
</dbReference>
<dbReference type="PANTHER" id="PTHR42920:SF5">
    <property type="entry name" value="EAMA DOMAIN-CONTAINING PROTEIN"/>
    <property type="match status" value="1"/>
</dbReference>
<evidence type="ECO:0000313" key="9">
    <source>
        <dbReference type="Proteomes" id="UP000010998"/>
    </source>
</evidence>
<proteinExistence type="predicted"/>
<evidence type="ECO:0000256" key="2">
    <source>
        <dbReference type="ARBA" id="ARBA00022475"/>
    </source>
</evidence>
<feature type="domain" description="EamA" evidence="7">
    <location>
        <begin position="6"/>
        <end position="135"/>
    </location>
</feature>
<dbReference type="InterPro" id="IPR000620">
    <property type="entry name" value="EamA_dom"/>
</dbReference>
<keyword evidence="2" id="KW-1003">Cell membrane</keyword>
<accession>L0KIR9</accession>
<dbReference type="InterPro" id="IPR037185">
    <property type="entry name" value="EmrE-like"/>
</dbReference>
<keyword evidence="4 6" id="KW-1133">Transmembrane helix</keyword>
<dbReference type="InterPro" id="IPR051258">
    <property type="entry name" value="Diverse_Substrate_Transporter"/>
</dbReference>
<dbReference type="HOGENOM" id="CLU_1584539_0_0_5"/>
<keyword evidence="9" id="KW-1185">Reference proteome</keyword>
<reference evidence="9" key="1">
    <citation type="submission" date="2012-02" db="EMBL/GenBank/DDBJ databases">
        <title>Complete sequence of Mesorhizobium australicum WSM2073.</title>
        <authorList>
            <person name="Lucas S."/>
            <person name="Han J."/>
            <person name="Lapidus A."/>
            <person name="Cheng J.-F."/>
            <person name="Goodwin L."/>
            <person name="Pitluck S."/>
            <person name="Peters L."/>
            <person name="Gu W."/>
            <person name="Detter J.C."/>
            <person name="Han C."/>
            <person name="Tapia R."/>
            <person name="Land M."/>
            <person name="Hauser L."/>
            <person name="Kyrpides N."/>
            <person name="Ivanova N."/>
            <person name="Pagani I."/>
            <person name="Reeve W.G."/>
            <person name="Howieson J.G."/>
            <person name="Tiwari R.P."/>
            <person name="O'Hara G.W."/>
            <person name="Atkins C.A."/>
            <person name="Ronson C.W."/>
            <person name="Nandasena K.G."/>
            <person name="Woyke T."/>
        </authorList>
    </citation>
    <scope>NUCLEOTIDE SEQUENCE [LARGE SCALE GENOMIC DNA]</scope>
    <source>
        <strain evidence="9">LMG 24608 / HAMBI 3006 / WSM2073</strain>
    </source>
</reference>
<organism evidence="8 9">
    <name type="scientific">Mesorhizobium australicum (strain HAMBI 3006 / LMG 24608 / WSM2073)</name>
    <dbReference type="NCBI Taxonomy" id="754035"/>
    <lineage>
        <taxon>Bacteria</taxon>
        <taxon>Pseudomonadati</taxon>
        <taxon>Pseudomonadota</taxon>
        <taxon>Alphaproteobacteria</taxon>
        <taxon>Hyphomicrobiales</taxon>
        <taxon>Phyllobacteriaceae</taxon>
        <taxon>Mesorhizobium</taxon>
    </lineage>
</organism>
<name>L0KIR9_MESAW</name>